<organism evidence="11 12">
    <name type="scientific">Sparus aurata</name>
    <name type="common">Gilthead sea bream</name>
    <dbReference type="NCBI Taxonomy" id="8175"/>
    <lineage>
        <taxon>Eukaryota</taxon>
        <taxon>Metazoa</taxon>
        <taxon>Chordata</taxon>
        <taxon>Craniata</taxon>
        <taxon>Vertebrata</taxon>
        <taxon>Euteleostomi</taxon>
        <taxon>Actinopterygii</taxon>
        <taxon>Neopterygii</taxon>
        <taxon>Teleostei</taxon>
        <taxon>Neoteleostei</taxon>
        <taxon>Acanthomorphata</taxon>
        <taxon>Eupercaria</taxon>
        <taxon>Spariformes</taxon>
        <taxon>Sparidae</taxon>
        <taxon>Sparus</taxon>
    </lineage>
</organism>
<evidence type="ECO:0000256" key="9">
    <source>
        <dbReference type="SAM" id="MobiDB-lite"/>
    </source>
</evidence>
<evidence type="ECO:0000256" key="5">
    <source>
        <dbReference type="ARBA" id="ARBA00022833"/>
    </source>
</evidence>
<dbReference type="InterPro" id="IPR036236">
    <property type="entry name" value="Znf_C2H2_sf"/>
</dbReference>
<feature type="region of interest" description="Disordered" evidence="9">
    <location>
        <begin position="1"/>
        <end position="48"/>
    </location>
</feature>
<evidence type="ECO:0000256" key="1">
    <source>
        <dbReference type="ARBA" id="ARBA00004123"/>
    </source>
</evidence>
<keyword evidence="12" id="KW-1185">Reference proteome</keyword>
<name>A0A671TFA5_SPAAU</name>
<dbReference type="GO" id="GO:0000978">
    <property type="term" value="F:RNA polymerase II cis-regulatory region sequence-specific DNA binding"/>
    <property type="evidence" value="ECO:0007669"/>
    <property type="project" value="TreeGrafter"/>
</dbReference>
<keyword evidence="3" id="KW-0677">Repeat</keyword>
<dbReference type="SMART" id="SM00355">
    <property type="entry name" value="ZnF_C2H2"/>
    <property type="match status" value="4"/>
</dbReference>
<dbReference type="Pfam" id="PF00096">
    <property type="entry name" value="zf-C2H2"/>
    <property type="match status" value="3"/>
</dbReference>
<feature type="domain" description="C2H2-type" evidence="10">
    <location>
        <begin position="119"/>
        <end position="146"/>
    </location>
</feature>
<accession>A0A671TFA5</accession>
<dbReference type="FunFam" id="3.30.160.60:FF:000671">
    <property type="entry name" value="Zinc finger protein 26"/>
    <property type="match status" value="1"/>
</dbReference>
<feature type="domain" description="C2H2-type" evidence="10">
    <location>
        <begin position="91"/>
        <end position="118"/>
    </location>
</feature>
<dbReference type="OMA" id="RTHRFTE"/>
<dbReference type="InParanoid" id="A0A671TFA5"/>
<protein>
    <recommendedName>
        <fullName evidence="10">C2H2-type domain-containing protein</fullName>
    </recommendedName>
</protein>
<dbReference type="PROSITE" id="PS00028">
    <property type="entry name" value="ZINC_FINGER_C2H2_1"/>
    <property type="match status" value="3"/>
</dbReference>
<proteinExistence type="predicted"/>
<evidence type="ECO:0000256" key="2">
    <source>
        <dbReference type="ARBA" id="ARBA00022723"/>
    </source>
</evidence>
<dbReference type="GO" id="GO:0005634">
    <property type="term" value="C:nucleus"/>
    <property type="evidence" value="ECO:0007669"/>
    <property type="project" value="UniProtKB-SubCell"/>
</dbReference>
<dbReference type="GO" id="GO:0008270">
    <property type="term" value="F:zinc ion binding"/>
    <property type="evidence" value="ECO:0007669"/>
    <property type="project" value="UniProtKB-KW"/>
</dbReference>
<feature type="domain" description="C2H2-type" evidence="10">
    <location>
        <begin position="147"/>
        <end position="171"/>
    </location>
</feature>
<dbReference type="AlphaFoldDB" id="A0A671TFA5"/>
<dbReference type="PANTHER" id="PTHR23235">
    <property type="entry name" value="KRUEPPEL-LIKE TRANSCRIPTION FACTOR"/>
    <property type="match status" value="1"/>
</dbReference>
<reference evidence="11" key="1">
    <citation type="submission" date="2021-04" db="EMBL/GenBank/DDBJ databases">
        <authorList>
            <consortium name="Wellcome Sanger Institute Data Sharing"/>
        </authorList>
    </citation>
    <scope>NUCLEOTIDE SEQUENCE [LARGE SCALE GENOMIC DNA]</scope>
</reference>
<evidence type="ECO:0000256" key="6">
    <source>
        <dbReference type="ARBA" id="ARBA00023125"/>
    </source>
</evidence>
<evidence type="ECO:0000256" key="8">
    <source>
        <dbReference type="PROSITE-ProRule" id="PRU00042"/>
    </source>
</evidence>
<reference evidence="11" key="2">
    <citation type="submission" date="2025-08" db="UniProtKB">
        <authorList>
            <consortium name="Ensembl"/>
        </authorList>
    </citation>
    <scope>IDENTIFICATION</scope>
</reference>
<evidence type="ECO:0000256" key="4">
    <source>
        <dbReference type="ARBA" id="ARBA00022771"/>
    </source>
</evidence>
<evidence type="ECO:0000313" key="11">
    <source>
        <dbReference type="Ensembl" id="ENSSAUP00010000569.1"/>
    </source>
</evidence>
<dbReference type="InterPro" id="IPR013087">
    <property type="entry name" value="Znf_C2H2_type"/>
</dbReference>
<keyword evidence="4 8" id="KW-0863">Zinc-finger</keyword>
<comment type="subcellular location">
    <subcellularLocation>
        <location evidence="1">Nucleus</location>
    </subcellularLocation>
</comment>
<dbReference type="Gene3D" id="3.30.160.60">
    <property type="entry name" value="Classic Zinc Finger"/>
    <property type="match status" value="4"/>
</dbReference>
<sequence>MQRTVDTEHVFDQKGGKHGDSGSAGDGEPKKKEKLHRSKSHSDDAKNSTSEIYHLAHQGEKSFNCDTCGKTFKFKSILNTHLRIHTGEKPFTCEICGKAFSQRSNIAVHMRIHTGERPLACRTCGKTFKSHLGLKLHMRTHTGEKPFTCQICGKTFMFHSDLKRKHENSHR</sequence>
<dbReference type="FunFam" id="3.30.160.60:FF:001465">
    <property type="entry name" value="Zinc finger protein 560"/>
    <property type="match status" value="1"/>
</dbReference>
<keyword evidence="7" id="KW-0539">Nucleus</keyword>
<evidence type="ECO:0000256" key="3">
    <source>
        <dbReference type="ARBA" id="ARBA00022737"/>
    </source>
</evidence>
<dbReference type="GO" id="GO:0000981">
    <property type="term" value="F:DNA-binding transcription factor activity, RNA polymerase II-specific"/>
    <property type="evidence" value="ECO:0007669"/>
    <property type="project" value="TreeGrafter"/>
</dbReference>
<keyword evidence="5" id="KW-0862">Zinc</keyword>
<evidence type="ECO:0000259" key="10">
    <source>
        <dbReference type="PROSITE" id="PS50157"/>
    </source>
</evidence>
<evidence type="ECO:0000313" key="12">
    <source>
        <dbReference type="Proteomes" id="UP000472265"/>
    </source>
</evidence>
<dbReference type="GeneTree" id="ENSGT01150000286936"/>
<feature type="domain" description="C2H2-type" evidence="10">
    <location>
        <begin position="63"/>
        <end position="90"/>
    </location>
</feature>
<dbReference type="FunFam" id="3.30.160.60:FF:000848">
    <property type="entry name" value="Zinc finger protein 35"/>
    <property type="match status" value="1"/>
</dbReference>
<keyword evidence="2" id="KW-0479">Metal-binding</keyword>
<dbReference type="PROSITE" id="PS50157">
    <property type="entry name" value="ZINC_FINGER_C2H2_2"/>
    <property type="match status" value="4"/>
</dbReference>
<evidence type="ECO:0000256" key="7">
    <source>
        <dbReference type="ARBA" id="ARBA00023242"/>
    </source>
</evidence>
<dbReference type="Ensembl" id="ENSSAUT00010000608.1">
    <property type="protein sequence ID" value="ENSSAUP00010000569.1"/>
    <property type="gene ID" value="ENSSAUG00010000325.1"/>
</dbReference>
<dbReference type="SUPFAM" id="SSF57667">
    <property type="entry name" value="beta-beta-alpha zinc fingers"/>
    <property type="match status" value="2"/>
</dbReference>
<dbReference type="FunFam" id="3.30.160.60:FF:002343">
    <property type="entry name" value="Zinc finger protein 33A"/>
    <property type="match status" value="1"/>
</dbReference>
<dbReference type="GO" id="GO:0000122">
    <property type="term" value="P:negative regulation of transcription by RNA polymerase II"/>
    <property type="evidence" value="ECO:0007669"/>
    <property type="project" value="UniProtKB-ARBA"/>
</dbReference>
<reference evidence="11" key="3">
    <citation type="submission" date="2025-09" db="UniProtKB">
        <authorList>
            <consortium name="Ensembl"/>
        </authorList>
    </citation>
    <scope>IDENTIFICATION</scope>
</reference>
<feature type="compositionally biased region" description="Basic and acidic residues" evidence="9">
    <location>
        <begin position="1"/>
        <end position="20"/>
    </location>
</feature>
<keyword evidence="6" id="KW-0238">DNA-binding</keyword>
<dbReference type="Proteomes" id="UP000472265">
    <property type="component" value="Chromosome 5"/>
</dbReference>
<dbReference type="PANTHER" id="PTHR23235:SF142">
    <property type="entry name" value="ZINC FINGER PROTEIN 384"/>
    <property type="match status" value="1"/>
</dbReference>